<protein>
    <recommendedName>
        <fullName evidence="7">PilZ domain-containing protein</fullName>
    </recommendedName>
</protein>
<evidence type="ECO:0000313" key="3">
    <source>
        <dbReference type="EMBL" id="PQJ87396.1"/>
    </source>
</evidence>
<dbReference type="Proteomes" id="UP000239273">
    <property type="component" value="Unassembled WGS sequence"/>
</dbReference>
<name>A0A2S7X8C6_9GAMM</name>
<dbReference type="EMBL" id="BSOU01000008">
    <property type="protein sequence ID" value="GLR76071.1"/>
    <property type="molecule type" value="Genomic_DNA"/>
</dbReference>
<reference evidence="1" key="1">
    <citation type="journal article" date="2014" name="Int. J. Syst. Evol. Microbiol.">
        <title>Complete genome of a new Firmicutes species belonging to the dominant human colonic microbiota ('Ruminococcus bicirculans') reveals two chromosomes and a selective capacity to utilize plant glucans.</title>
        <authorList>
            <consortium name="NISC Comparative Sequencing Program"/>
            <person name="Wegmann U."/>
            <person name="Louis P."/>
            <person name="Goesmann A."/>
            <person name="Henrissat B."/>
            <person name="Duncan S.H."/>
            <person name="Flint H.J."/>
        </authorList>
    </citation>
    <scope>NUCLEOTIDE SEQUENCE</scope>
    <source>
        <strain evidence="1">NBRC 105001</strain>
    </source>
</reference>
<dbReference type="AlphaFoldDB" id="A0A2S7X8C6"/>
<dbReference type="Proteomes" id="UP000239263">
    <property type="component" value="Unassembled WGS sequence"/>
</dbReference>
<dbReference type="Proteomes" id="UP001156660">
    <property type="component" value="Unassembled WGS sequence"/>
</dbReference>
<evidence type="ECO:0000313" key="5">
    <source>
        <dbReference type="Proteomes" id="UP000239273"/>
    </source>
</evidence>
<comment type="caution">
    <text evidence="3">The sequence shown here is derived from an EMBL/GenBank/DDBJ whole genome shotgun (WGS) entry which is preliminary data.</text>
</comment>
<dbReference type="EMBL" id="MSCO01000002">
    <property type="protein sequence ID" value="PQJ84576.1"/>
    <property type="molecule type" value="Genomic_DNA"/>
</dbReference>
<reference evidence="4 5" key="2">
    <citation type="submission" date="2016-12" db="EMBL/GenBank/DDBJ databases">
        <title>Diversity of luminous bacteria.</title>
        <authorList>
            <person name="Yoshizawa S."/>
            <person name="Kogure K."/>
        </authorList>
    </citation>
    <scope>NUCLEOTIDE SEQUENCE [LARGE SCALE GENOMIC DNA]</scope>
    <source>
        <strain evidence="2 4">ATCC 33715</strain>
        <strain evidence="3 5">NBRC 105001</strain>
    </source>
</reference>
<evidence type="ECO:0000313" key="1">
    <source>
        <dbReference type="EMBL" id="GLR76071.1"/>
    </source>
</evidence>
<evidence type="ECO:0000313" key="4">
    <source>
        <dbReference type="Proteomes" id="UP000239263"/>
    </source>
</evidence>
<sequence length="125" mass="14706">MEFLLKRRWPRFECKKSVNAKIFWAHRLMPFVSVKLMDVSKKGFGFTSERKLQEGSCELRIRSFPSMIGDIVYRKECKTEQGETHYQYGFYLSTQLHKTQIENLGCKGVINLEHIVKESEKEPLG</sequence>
<gene>
    <name evidence="2" type="ORF">BTO22_13755</name>
    <name evidence="3" type="ORF">BTO23_14865</name>
    <name evidence="1" type="ORF">GCM10007855_29460</name>
</gene>
<dbReference type="OrthoDB" id="5916888at2"/>
<organism evidence="3 5">
    <name type="scientific">Aliivibrio sifiae</name>
    <dbReference type="NCBI Taxonomy" id="566293"/>
    <lineage>
        <taxon>Bacteria</taxon>
        <taxon>Pseudomonadati</taxon>
        <taxon>Pseudomonadota</taxon>
        <taxon>Gammaproteobacteria</taxon>
        <taxon>Vibrionales</taxon>
        <taxon>Vibrionaceae</taxon>
        <taxon>Aliivibrio</taxon>
    </lineage>
</organism>
<reference evidence="6" key="3">
    <citation type="journal article" date="2019" name="Int. J. Syst. Evol. Microbiol.">
        <title>The Global Catalogue of Microorganisms (GCM) 10K type strain sequencing project: providing services to taxonomists for standard genome sequencing and annotation.</title>
        <authorList>
            <consortium name="The Broad Institute Genomics Platform"/>
            <consortium name="The Broad Institute Genome Sequencing Center for Infectious Disease"/>
            <person name="Wu L."/>
            <person name="Ma J."/>
        </authorList>
    </citation>
    <scope>NUCLEOTIDE SEQUENCE [LARGE SCALE GENOMIC DNA]</scope>
    <source>
        <strain evidence="6">NBRC 105001</strain>
    </source>
</reference>
<dbReference type="RefSeq" id="WP_060993724.1">
    <property type="nucleotide sequence ID" value="NZ_BSOU01000008.1"/>
</dbReference>
<keyword evidence="6" id="KW-1185">Reference proteome</keyword>
<accession>A0A2S7X8C6</accession>
<evidence type="ECO:0000313" key="6">
    <source>
        <dbReference type="Proteomes" id="UP001156660"/>
    </source>
</evidence>
<proteinExistence type="predicted"/>
<reference evidence="1" key="4">
    <citation type="submission" date="2023-01" db="EMBL/GenBank/DDBJ databases">
        <title>Draft genome sequence of Aliivibrio sifiae strain NBRC 105001.</title>
        <authorList>
            <person name="Sun Q."/>
            <person name="Mori K."/>
        </authorList>
    </citation>
    <scope>NUCLEOTIDE SEQUENCE</scope>
    <source>
        <strain evidence="1">NBRC 105001</strain>
    </source>
</reference>
<evidence type="ECO:0000313" key="2">
    <source>
        <dbReference type="EMBL" id="PQJ84576.1"/>
    </source>
</evidence>
<dbReference type="EMBL" id="MSCP01000002">
    <property type="protein sequence ID" value="PQJ87396.1"/>
    <property type="molecule type" value="Genomic_DNA"/>
</dbReference>
<evidence type="ECO:0008006" key="7">
    <source>
        <dbReference type="Google" id="ProtNLM"/>
    </source>
</evidence>